<keyword evidence="2" id="KW-0812">Transmembrane</keyword>
<dbReference type="GO" id="GO:0008324">
    <property type="term" value="F:monoatomic cation transmembrane transporter activity"/>
    <property type="evidence" value="ECO:0007669"/>
    <property type="project" value="InterPro"/>
</dbReference>
<dbReference type="InterPro" id="IPR036739">
    <property type="entry name" value="SLC41_membr_dom_sf"/>
</dbReference>
<keyword evidence="2" id="KW-1133">Transmembrane helix</keyword>
<proteinExistence type="predicted"/>
<dbReference type="AlphaFoldDB" id="A0A4Y2NGN4"/>
<organism evidence="3 4">
    <name type="scientific">Araneus ventricosus</name>
    <name type="common">Orbweaver spider</name>
    <name type="synonym">Epeira ventricosa</name>
    <dbReference type="NCBI Taxonomy" id="182803"/>
    <lineage>
        <taxon>Eukaryota</taxon>
        <taxon>Metazoa</taxon>
        <taxon>Ecdysozoa</taxon>
        <taxon>Arthropoda</taxon>
        <taxon>Chelicerata</taxon>
        <taxon>Arachnida</taxon>
        <taxon>Araneae</taxon>
        <taxon>Araneomorphae</taxon>
        <taxon>Entelegynae</taxon>
        <taxon>Araneoidea</taxon>
        <taxon>Araneidae</taxon>
        <taxon>Araneus</taxon>
    </lineage>
</organism>
<dbReference type="InterPro" id="IPR045349">
    <property type="entry name" value="SLC41A1-3"/>
</dbReference>
<gene>
    <name evidence="3" type="primary">Slc41a1_0</name>
    <name evidence="3" type="ORF">AVEN_125702_1</name>
</gene>
<accession>A0A4Y2NGN4</accession>
<protein>
    <submittedName>
        <fullName evidence="3">Solute carrier family 41 member 1</fullName>
    </submittedName>
</protein>
<feature type="region of interest" description="Disordered" evidence="1">
    <location>
        <begin position="18"/>
        <end position="41"/>
    </location>
</feature>
<comment type="caution">
    <text evidence="3">The sequence shown here is derived from an EMBL/GenBank/DDBJ whole genome shotgun (WGS) entry which is preliminary data.</text>
</comment>
<dbReference type="SUPFAM" id="SSF161093">
    <property type="entry name" value="MgtE membrane domain-like"/>
    <property type="match status" value="1"/>
</dbReference>
<sequence>MRDSGPECFASKPVSLKVSASKGPLPPKDCVTPGSSLLPEDPLKGKDVDEDFQEETACSIICQVFIPLMFASFSTVAAVLLLDIVQNWKIFQEVPEMFVLVPALLVLKGNVQMTLVSRISTLVSISTCINWVRIVQLKCNETRL</sequence>
<dbReference type="Proteomes" id="UP000499080">
    <property type="component" value="Unassembled WGS sequence"/>
</dbReference>
<dbReference type="GO" id="GO:0005886">
    <property type="term" value="C:plasma membrane"/>
    <property type="evidence" value="ECO:0007669"/>
    <property type="project" value="TreeGrafter"/>
</dbReference>
<dbReference type="PANTHER" id="PTHR16228">
    <property type="entry name" value="DIVALENT CATION TRANSPORTER SOLUTE CARRIER FAMILY 41"/>
    <property type="match status" value="1"/>
</dbReference>
<keyword evidence="4" id="KW-1185">Reference proteome</keyword>
<evidence type="ECO:0000256" key="2">
    <source>
        <dbReference type="SAM" id="Phobius"/>
    </source>
</evidence>
<evidence type="ECO:0000313" key="4">
    <source>
        <dbReference type="Proteomes" id="UP000499080"/>
    </source>
</evidence>
<name>A0A4Y2NGN4_ARAVE</name>
<dbReference type="OrthoDB" id="5791097at2759"/>
<keyword evidence="2" id="KW-0472">Membrane</keyword>
<feature type="transmembrane region" description="Helical" evidence="2">
    <location>
        <begin position="64"/>
        <end position="85"/>
    </location>
</feature>
<dbReference type="EMBL" id="BGPR01009088">
    <property type="protein sequence ID" value="GBN37914.1"/>
    <property type="molecule type" value="Genomic_DNA"/>
</dbReference>
<evidence type="ECO:0000313" key="3">
    <source>
        <dbReference type="EMBL" id="GBN37914.1"/>
    </source>
</evidence>
<evidence type="ECO:0000256" key="1">
    <source>
        <dbReference type="SAM" id="MobiDB-lite"/>
    </source>
</evidence>
<dbReference type="Gene3D" id="1.10.357.20">
    <property type="entry name" value="SLC41 divalent cation transporters, integral membrane domain"/>
    <property type="match status" value="1"/>
</dbReference>
<reference evidence="3 4" key="1">
    <citation type="journal article" date="2019" name="Sci. Rep.">
        <title>Orb-weaving spider Araneus ventricosus genome elucidates the spidroin gene catalogue.</title>
        <authorList>
            <person name="Kono N."/>
            <person name="Nakamura H."/>
            <person name="Ohtoshi R."/>
            <person name="Moran D.A.P."/>
            <person name="Shinohara A."/>
            <person name="Yoshida Y."/>
            <person name="Fujiwara M."/>
            <person name="Mori M."/>
            <person name="Tomita M."/>
            <person name="Arakawa K."/>
        </authorList>
    </citation>
    <scope>NUCLEOTIDE SEQUENCE [LARGE SCALE GENOMIC DNA]</scope>
</reference>
<dbReference type="PANTHER" id="PTHR16228:SF7">
    <property type="entry name" value="SLC41A_MGTE INTEGRAL MEMBRANE DOMAIN-CONTAINING PROTEIN"/>
    <property type="match status" value="1"/>
</dbReference>